<accession>A0ABV7T224</accession>
<evidence type="ECO:0000313" key="3">
    <source>
        <dbReference type="Proteomes" id="UP001595630"/>
    </source>
</evidence>
<organism evidence="2 3">
    <name type="scientific">Stutzerimonas tarimensis</name>
    <dbReference type="NCBI Taxonomy" id="1507735"/>
    <lineage>
        <taxon>Bacteria</taxon>
        <taxon>Pseudomonadati</taxon>
        <taxon>Pseudomonadota</taxon>
        <taxon>Gammaproteobacteria</taxon>
        <taxon>Pseudomonadales</taxon>
        <taxon>Pseudomonadaceae</taxon>
        <taxon>Stutzerimonas</taxon>
    </lineage>
</organism>
<gene>
    <name evidence="2" type="ORF">ACFOMF_00740</name>
</gene>
<reference evidence="3" key="1">
    <citation type="journal article" date="2019" name="Int. J. Syst. Evol. Microbiol.">
        <title>The Global Catalogue of Microorganisms (GCM) 10K type strain sequencing project: providing services to taxonomists for standard genome sequencing and annotation.</title>
        <authorList>
            <consortium name="The Broad Institute Genomics Platform"/>
            <consortium name="The Broad Institute Genome Sequencing Center for Infectious Disease"/>
            <person name="Wu L."/>
            <person name="Ma J."/>
        </authorList>
    </citation>
    <scope>NUCLEOTIDE SEQUENCE [LARGE SCALE GENOMIC DNA]</scope>
    <source>
        <strain evidence="3">KCTC 42447</strain>
    </source>
</reference>
<protein>
    <submittedName>
        <fullName evidence="2">DUF4350 domain-containing protein</fullName>
    </submittedName>
</protein>
<dbReference type="Proteomes" id="UP001595630">
    <property type="component" value="Unassembled WGS sequence"/>
</dbReference>
<dbReference type="RefSeq" id="WP_386360251.1">
    <property type="nucleotide sequence ID" value="NZ_JBHRXZ010000001.1"/>
</dbReference>
<feature type="domain" description="DUF4350" evidence="1">
    <location>
        <begin position="40"/>
        <end position="231"/>
    </location>
</feature>
<proteinExistence type="predicted"/>
<dbReference type="InterPro" id="IPR025646">
    <property type="entry name" value="DUF4350"/>
</dbReference>
<evidence type="ECO:0000313" key="2">
    <source>
        <dbReference type="EMBL" id="MFC3606315.1"/>
    </source>
</evidence>
<comment type="caution">
    <text evidence="2">The sequence shown here is derived from an EMBL/GenBank/DDBJ whole genome shotgun (WGS) entry which is preliminary data.</text>
</comment>
<name>A0ABV7T224_9GAMM</name>
<dbReference type="Pfam" id="PF14258">
    <property type="entry name" value="DUF4350"/>
    <property type="match status" value="1"/>
</dbReference>
<keyword evidence="3" id="KW-1185">Reference proteome</keyword>
<dbReference type="EMBL" id="JBHRXZ010000001">
    <property type="protein sequence ID" value="MFC3606315.1"/>
    <property type="molecule type" value="Genomic_DNA"/>
</dbReference>
<evidence type="ECO:0000259" key="1">
    <source>
        <dbReference type="Pfam" id="PF14258"/>
    </source>
</evidence>
<sequence length="384" mass="43069">MNRARWPLLFAALLALTIAFYVAGQLERQQVTLDHGPSPEAQADPYLAAQLFLKGLGSSVVRSEDLRLAALPGSGHTLMLLADRGGWSAGQTRRVLEWAQAGGHLLFVAERLWDEARGQSGDLLLDALGLQQHETGDEHPALQSPMVPAPHPELTRLFVENESAPAYLAFDTRYHLYDPEQKAHARANSSHATHMLQLRHGEGLVTVLTDAWLWQNSRIGQLDHAWLLWYLSQDRDVTLVFRESQLSLVKLVTEHFTEAATSLALLLALWLWRASRRRGPLLPATPSSRRQLLTHLRASADFRMRRLGRHRLIEDLQADILQQVQRHHPGISSLEPVERSELLARLSLQPVAQVDQAMQTPDARLSLADFTEQVGLLQSLRNAL</sequence>